<dbReference type="Proteomes" id="UP000183900">
    <property type="component" value="Unassembled WGS sequence"/>
</dbReference>
<dbReference type="Pfam" id="PF05015">
    <property type="entry name" value="HigB-like_toxin"/>
    <property type="match status" value="1"/>
</dbReference>
<dbReference type="AlphaFoldDB" id="A0A0K6ID25"/>
<dbReference type="EMBL" id="CYHE01000024">
    <property type="protein sequence ID" value="CUB00953.1"/>
    <property type="molecule type" value="Genomic_DNA"/>
</dbReference>
<accession>A0A0K6ID25</accession>
<dbReference type="PANTHER" id="PTHR40266:SF2">
    <property type="entry name" value="TOXIN HIGB-1"/>
    <property type="match status" value="1"/>
</dbReference>
<dbReference type="InterPro" id="IPR035093">
    <property type="entry name" value="RelE/ParE_toxin_dom_sf"/>
</dbReference>
<sequence length="92" mass="10581">MIVSFRHKGLKLLYERAERRRVSADYADKVERILARLDEATEPGNMDLPGFWLHPLKGDLAGFWSVSVSGNWRIVFRFDGANACDVDLVDYH</sequence>
<evidence type="ECO:0000313" key="2">
    <source>
        <dbReference type="Proteomes" id="UP000183900"/>
    </source>
</evidence>
<keyword evidence="2" id="KW-1185">Reference proteome</keyword>
<proteinExistence type="predicted"/>
<dbReference type="PANTHER" id="PTHR40266">
    <property type="entry name" value="TOXIN HIGB-1"/>
    <property type="match status" value="1"/>
</dbReference>
<dbReference type="RefSeq" id="WP_055457187.1">
    <property type="nucleotide sequence ID" value="NZ_CYHE01000024.1"/>
</dbReference>
<organism evidence="1 2">
    <name type="scientific">Pannonibacter indicus</name>
    <dbReference type="NCBI Taxonomy" id="466044"/>
    <lineage>
        <taxon>Bacteria</taxon>
        <taxon>Pseudomonadati</taxon>
        <taxon>Pseudomonadota</taxon>
        <taxon>Alphaproteobacteria</taxon>
        <taxon>Hyphomicrobiales</taxon>
        <taxon>Stappiaceae</taxon>
        <taxon>Pannonibacter</taxon>
    </lineage>
</organism>
<dbReference type="InterPro" id="IPR007711">
    <property type="entry name" value="HigB-1"/>
</dbReference>
<name>A0A0K6ID25_9HYPH</name>
<dbReference type="SUPFAM" id="SSF143011">
    <property type="entry name" value="RelE-like"/>
    <property type="match status" value="1"/>
</dbReference>
<protein>
    <submittedName>
        <fullName evidence="1">Plasmid maintenance system killer protein</fullName>
    </submittedName>
</protein>
<dbReference type="OrthoDB" id="9801102at2"/>
<reference evidence="2" key="1">
    <citation type="submission" date="2015-08" db="EMBL/GenBank/DDBJ databases">
        <authorList>
            <person name="Varghese N."/>
        </authorList>
    </citation>
    <scope>NUCLEOTIDE SEQUENCE [LARGE SCALE GENOMIC DNA]</scope>
    <source>
        <strain evidence="2">DSM 23407</strain>
    </source>
</reference>
<gene>
    <name evidence="1" type="ORF">Ga0061067_12417</name>
</gene>
<dbReference type="Gene3D" id="3.30.2310.20">
    <property type="entry name" value="RelE-like"/>
    <property type="match status" value="1"/>
</dbReference>
<evidence type="ECO:0000313" key="1">
    <source>
        <dbReference type="EMBL" id="CUB00953.1"/>
    </source>
</evidence>